<dbReference type="InterPro" id="IPR000682">
    <property type="entry name" value="PCMT"/>
</dbReference>
<accession>A0A323V0P0</accession>
<reference evidence="4 5" key="1">
    <citation type="submission" date="2018-06" db="EMBL/GenBank/DDBJ databases">
        <title>Draft Whole-Genome Sequence of the purple photosynthetic bacterium Rhodospeudomonas palustris XCP.</title>
        <authorList>
            <person name="Rayyan A."/>
            <person name="Meyer T.E."/>
            <person name="Kyndt J.A."/>
        </authorList>
    </citation>
    <scope>NUCLEOTIDE SEQUENCE [LARGE SCALE GENOMIC DNA]</scope>
    <source>
        <strain evidence="4 5">XCP</strain>
    </source>
</reference>
<dbReference type="PANTHER" id="PTHR11579:SF18">
    <property type="entry name" value="PROTEIN-L-ISOASPARTATE O-METHYLTRANSFERASE"/>
    <property type="match status" value="1"/>
</dbReference>
<sequence>MLEFERARQNMVDCQIRPSSVTDWRIIDAMRMLPREAFLPESKRELAYLDLDLEIDGGDGRKHFLLNPIMTARMIQAAELAREDRVLVVGCPTGYVAAIVSKLTDRVATTIDDKGLAQSMQSTLAALGLTNVNVRVAEASRGDANDAPFDAILLCGGTEIEPSALYDQLKLGGRLVGAFADGKPQRVTVVTRSEGDFGARVLFDASVPILPGMERPAAFVF</sequence>
<dbReference type="InterPro" id="IPR029063">
    <property type="entry name" value="SAM-dependent_MTases_sf"/>
</dbReference>
<dbReference type="Pfam" id="PF01135">
    <property type="entry name" value="PCMT"/>
    <property type="match status" value="1"/>
</dbReference>
<comment type="caution">
    <text evidence="4">The sequence shown here is derived from an EMBL/GenBank/DDBJ whole genome shotgun (WGS) entry which is preliminary data.</text>
</comment>
<dbReference type="GO" id="GO:0005737">
    <property type="term" value="C:cytoplasm"/>
    <property type="evidence" value="ECO:0007669"/>
    <property type="project" value="TreeGrafter"/>
</dbReference>
<name>A0A323V0P0_RHOPL</name>
<dbReference type="SUPFAM" id="SSF53335">
    <property type="entry name" value="S-adenosyl-L-methionine-dependent methyltransferases"/>
    <property type="match status" value="1"/>
</dbReference>
<dbReference type="AlphaFoldDB" id="A0A323V0P0"/>
<dbReference type="Proteomes" id="UP000248134">
    <property type="component" value="Unassembled WGS sequence"/>
</dbReference>
<dbReference type="CDD" id="cd02440">
    <property type="entry name" value="AdoMet_MTases"/>
    <property type="match status" value="1"/>
</dbReference>
<dbReference type="PANTHER" id="PTHR11579">
    <property type="entry name" value="PROTEIN-L-ISOASPARTATE O-METHYLTRANSFERASE"/>
    <property type="match status" value="1"/>
</dbReference>
<dbReference type="GO" id="GO:0032259">
    <property type="term" value="P:methylation"/>
    <property type="evidence" value="ECO:0007669"/>
    <property type="project" value="UniProtKB-KW"/>
</dbReference>
<comment type="similarity">
    <text evidence="1">Belongs to the methyltransferase superfamily. L-isoaspartyl/D-aspartyl protein methyltransferase family.</text>
</comment>
<proteinExistence type="inferred from homology"/>
<protein>
    <recommendedName>
        <fullName evidence="2">Protein-L-isoaspartate O-methyltransferase</fullName>
    </recommendedName>
    <alternativeName>
        <fullName evidence="3">Protein L-isoaspartyl methyltransferase</fullName>
    </alternativeName>
</protein>
<dbReference type="RefSeq" id="WP_110784206.1">
    <property type="nucleotide sequence ID" value="NZ_QKQS01000003.1"/>
</dbReference>
<evidence type="ECO:0000313" key="5">
    <source>
        <dbReference type="Proteomes" id="UP000248134"/>
    </source>
</evidence>
<evidence type="ECO:0000256" key="3">
    <source>
        <dbReference type="ARBA" id="ARBA00030757"/>
    </source>
</evidence>
<keyword evidence="4" id="KW-0808">Transferase</keyword>
<organism evidence="4 5">
    <name type="scientific">Rhodopseudomonas palustris</name>
    <dbReference type="NCBI Taxonomy" id="1076"/>
    <lineage>
        <taxon>Bacteria</taxon>
        <taxon>Pseudomonadati</taxon>
        <taxon>Pseudomonadota</taxon>
        <taxon>Alphaproteobacteria</taxon>
        <taxon>Hyphomicrobiales</taxon>
        <taxon>Nitrobacteraceae</taxon>
        <taxon>Rhodopseudomonas</taxon>
    </lineage>
</organism>
<dbReference type="Gene3D" id="3.40.50.150">
    <property type="entry name" value="Vaccinia Virus protein VP39"/>
    <property type="match status" value="1"/>
</dbReference>
<dbReference type="GO" id="GO:0004719">
    <property type="term" value="F:protein-L-isoaspartate (D-aspartate) O-methyltransferase activity"/>
    <property type="evidence" value="ECO:0007669"/>
    <property type="project" value="InterPro"/>
</dbReference>
<keyword evidence="4" id="KW-0489">Methyltransferase</keyword>
<evidence type="ECO:0000256" key="1">
    <source>
        <dbReference type="ARBA" id="ARBA00005369"/>
    </source>
</evidence>
<dbReference type="EMBL" id="QKQS01000003">
    <property type="protein sequence ID" value="PZA13728.1"/>
    <property type="molecule type" value="Genomic_DNA"/>
</dbReference>
<dbReference type="OrthoDB" id="9798496at2"/>
<evidence type="ECO:0000256" key="2">
    <source>
        <dbReference type="ARBA" id="ARBA00013346"/>
    </source>
</evidence>
<gene>
    <name evidence="4" type="ORF">DNX69_01320</name>
</gene>
<evidence type="ECO:0000313" key="4">
    <source>
        <dbReference type="EMBL" id="PZA13728.1"/>
    </source>
</evidence>